<dbReference type="GO" id="GO:0016787">
    <property type="term" value="F:hydrolase activity"/>
    <property type="evidence" value="ECO:0007669"/>
    <property type="project" value="UniProtKB-KW"/>
</dbReference>
<dbReference type="Gene3D" id="3.90.79.10">
    <property type="entry name" value="Nucleoside Triphosphate Pyrophosphohydrolase"/>
    <property type="match status" value="1"/>
</dbReference>
<comment type="caution">
    <text evidence="4">The sequence shown here is derived from an EMBL/GenBank/DDBJ whole genome shotgun (WGS) entry which is preliminary data.</text>
</comment>
<dbReference type="Proteomes" id="UP000034235">
    <property type="component" value="Unassembled WGS sequence"/>
</dbReference>
<dbReference type="PANTHER" id="PTHR43046">
    <property type="entry name" value="GDP-MANNOSE MANNOSYL HYDROLASE"/>
    <property type="match status" value="1"/>
</dbReference>
<gene>
    <name evidence="4" type="ORF">US86_C0001G0284</name>
</gene>
<comment type="cofactor">
    <cofactor evidence="1">
        <name>Mg(2+)</name>
        <dbReference type="ChEBI" id="CHEBI:18420"/>
    </cofactor>
</comment>
<dbReference type="InterPro" id="IPR000086">
    <property type="entry name" value="NUDIX_hydrolase_dom"/>
</dbReference>
<evidence type="ECO:0000259" key="3">
    <source>
        <dbReference type="PROSITE" id="PS51462"/>
    </source>
</evidence>
<evidence type="ECO:0000256" key="2">
    <source>
        <dbReference type="ARBA" id="ARBA00022801"/>
    </source>
</evidence>
<proteinExistence type="predicted"/>
<dbReference type="AlphaFoldDB" id="A0A0G0JKG8"/>
<evidence type="ECO:0000256" key="1">
    <source>
        <dbReference type="ARBA" id="ARBA00001946"/>
    </source>
</evidence>
<accession>A0A0G0JKG8</accession>
<reference evidence="4 5" key="1">
    <citation type="journal article" date="2015" name="Nature">
        <title>rRNA introns, odd ribosomes, and small enigmatic genomes across a large radiation of phyla.</title>
        <authorList>
            <person name="Brown C.T."/>
            <person name="Hug L.A."/>
            <person name="Thomas B.C."/>
            <person name="Sharon I."/>
            <person name="Castelle C.J."/>
            <person name="Singh A."/>
            <person name="Wilkins M.J."/>
            <person name="Williams K.H."/>
            <person name="Banfield J.F."/>
        </authorList>
    </citation>
    <scope>NUCLEOTIDE SEQUENCE [LARGE SCALE GENOMIC DNA]</scope>
</reference>
<protein>
    <recommendedName>
        <fullName evidence="3">Nudix hydrolase domain-containing protein</fullName>
    </recommendedName>
</protein>
<feature type="domain" description="Nudix hydrolase" evidence="3">
    <location>
        <begin position="5"/>
        <end position="146"/>
    </location>
</feature>
<sequence length="148" mass="17075">MKKGVDYIGVTCVFYCHDGDGNFLLHQRSESCKDEQATWDCGGGSLEFGEEFDEGVRREIKEEYCTDVLDLKFAGVTNVRRRNWENLPTHWIALIFAALVDPSKVAIGDPEKMLQLGWFEPDQFPEPKHSMLIRHFNIVKQIIDREPN</sequence>
<dbReference type="PANTHER" id="PTHR43046:SF14">
    <property type="entry name" value="MUTT_NUDIX FAMILY PROTEIN"/>
    <property type="match status" value="1"/>
</dbReference>
<evidence type="ECO:0000313" key="4">
    <source>
        <dbReference type="EMBL" id="KKQ67357.1"/>
    </source>
</evidence>
<dbReference type="EMBL" id="LBUP01000001">
    <property type="protein sequence ID" value="KKQ67357.1"/>
    <property type="molecule type" value="Genomic_DNA"/>
</dbReference>
<dbReference type="PROSITE" id="PS51462">
    <property type="entry name" value="NUDIX"/>
    <property type="match status" value="1"/>
</dbReference>
<keyword evidence="2" id="KW-0378">Hydrolase</keyword>
<dbReference type="SUPFAM" id="SSF55811">
    <property type="entry name" value="Nudix"/>
    <property type="match status" value="1"/>
</dbReference>
<organism evidence="4 5">
    <name type="scientific">Candidatus Daviesbacteria bacterium GW2011_GWA2_38_24</name>
    <dbReference type="NCBI Taxonomy" id="1618422"/>
    <lineage>
        <taxon>Bacteria</taxon>
        <taxon>Candidatus Daviesiibacteriota</taxon>
    </lineage>
</organism>
<evidence type="ECO:0000313" key="5">
    <source>
        <dbReference type="Proteomes" id="UP000034235"/>
    </source>
</evidence>
<name>A0A0G0JKG8_9BACT</name>
<dbReference type="Pfam" id="PF00293">
    <property type="entry name" value="NUDIX"/>
    <property type="match status" value="1"/>
</dbReference>
<dbReference type="InterPro" id="IPR015797">
    <property type="entry name" value="NUDIX_hydrolase-like_dom_sf"/>
</dbReference>